<dbReference type="InterPro" id="IPR006645">
    <property type="entry name" value="NGN-like_dom"/>
</dbReference>
<feature type="domain" description="NusG-like N-terminal" evidence="2">
    <location>
        <begin position="28"/>
        <end position="117"/>
    </location>
</feature>
<keyword evidence="1" id="KW-0804">Transcription</keyword>
<dbReference type="Pfam" id="PF02357">
    <property type="entry name" value="NusG"/>
    <property type="match status" value="1"/>
</dbReference>
<organism evidence="3 4">
    <name type="scientific">Pseudophaeobacter arcticus</name>
    <dbReference type="NCBI Taxonomy" id="385492"/>
    <lineage>
        <taxon>Bacteria</taxon>
        <taxon>Pseudomonadati</taxon>
        <taxon>Pseudomonadota</taxon>
        <taxon>Alphaproteobacteria</taxon>
        <taxon>Rhodobacterales</taxon>
        <taxon>Paracoccaceae</taxon>
        <taxon>Pseudophaeobacter</taxon>
    </lineage>
</organism>
<protein>
    <recommendedName>
        <fullName evidence="2">NusG-like N-terminal domain-containing protein</fullName>
    </recommendedName>
</protein>
<dbReference type="SUPFAM" id="SSF82679">
    <property type="entry name" value="N-utilization substance G protein NusG, N-terminal domain"/>
    <property type="match status" value="1"/>
</dbReference>
<dbReference type="Gene3D" id="3.30.70.940">
    <property type="entry name" value="NusG, N-terminal domain"/>
    <property type="match status" value="1"/>
</dbReference>
<name>A0ABQ0ALC8_9RHOB</name>
<proteinExistence type="predicted"/>
<dbReference type="InterPro" id="IPR036735">
    <property type="entry name" value="NGN_dom_sf"/>
</dbReference>
<dbReference type="EMBL" id="BAABWU010000007">
    <property type="protein sequence ID" value="GAA6196677.1"/>
    <property type="molecule type" value="Genomic_DNA"/>
</dbReference>
<gene>
    <name evidence="3" type="ORF">NBRC116598_21210</name>
</gene>
<evidence type="ECO:0000313" key="4">
    <source>
        <dbReference type="Proteomes" id="UP001441944"/>
    </source>
</evidence>
<reference evidence="3 4" key="1">
    <citation type="submission" date="2024-04" db="EMBL/GenBank/DDBJ databases">
        <title>Draft genome sequence of Pseudophaeobacter arcticus NBRC 116598.</title>
        <authorList>
            <person name="Miyakawa T."/>
            <person name="Kusuya Y."/>
            <person name="Miura T."/>
        </authorList>
    </citation>
    <scope>NUCLEOTIDE SEQUENCE [LARGE SCALE GENOMIC DNA]</scope>
    <source>
        <strain evidence="3 4">SU-CL00105</strain>
    </source>
</reference>
<accession>A0ABQ0ALC8</accession>
<dbReference type="Proteomes" id="UP001441944">
    <property type="component" value="Unassembled WGS sequence"/>
</dbReference>
<evidence type="ECO:0000313" key="3">
    <source>
        <dbReference type="EMBL" id="GAA6196677.1"/>
    </source>
</evidence>
<dbReference type="RefSeq" id="WP_353399766.1">
    <property type="nucleotide sequence ID" value="NZ_BAABWU010000007.1"/>
</dbReference>
<keyword evidence="4" id="KW-1185">Reference proteome</keyword>
<comment type="caution">
    <text evidence="3">The sequence shown here is derived from an EMBL/GenBank/DDBJ whole genome shotgun (WGS) entry which is preliminary data.</text>
</comment>
<evidence type="ECO:0000259" key="2">
    <source>
        <dbReference type="Pfam" id="PF02357"/>
    </source>
</evidence>
<sequence length="188" mass="20736">MTLDLKAGDPWPFQSSRGIVGKPCAPVWHALVTTPQKEAETAKRLEKAGCEVQYPTFERSRHICGKKKIFEVPVIPRIIYARFSYAPQWDVMKARRVVQGVFSQYGRPVSLSADDVAVVMGLPTEAERLEADALEASRPKAGGKALITVGPFSGFFVDVNRVEFGRVWWEMAGGIKGEAPIGVLRAFS</sequence>
<evidence type="ECO:0000256" key="1">
    <source>
        <dbReference type="ARBA" id="ARBA00023163"/>
    </source>
</evidence>